<sequence length="91" mass="10405">MSDNLSEAPQGEFILFRSDDGQTHVECRFESDTLWLSQAMICELYGKAKATISEHISNIFAEGELVVIKFKWIFIQWGHKKCCATKETFGI</sequence>
<evidence type="ECO:0000313" key="1">
    <source>
        <dbReference type="EMBL" id="PHM44754.1"/>
    </source>
</evidence>
<dbReference type="AlphaFoldDB" id="A0A1I3PMP7"/>
<dbReference type="EMBL" id="FORG01000006">
    <property type="protein sequence ID" value="SFJ22581.1"/>
    <property type="molecule type" value="Genomic_DNA"/>
</dbReference>
<dbReference type="EMBL" id="NITY01000004">
    <property type="protein sequence ID" value="PHM44754.1"/>
    <property type="molecule type" value="Genomic_DNA"/>
</dbReference>
<evidence type="ECO:0000313" key="2">
    <source>
        <dbReference type="EMBL" id="SFJ22581.1"/>
    </source>
</evidence>
<organism evidence="2 3">
    <name type="scientific">Xenorhabdus mauleonii</name>
    <dbReference type="NCBI Taxonomy" id="351675"/>
    <lineage>
        <taxon>Bacteria</taxon>
        <taxon>Pseudomonadati</taxon>
        <taxon>Pseudomonadota</taxon>
        <taxon>Gammaproteobacteria</taxon>
        <taxon>Enterobacterales</taxon>
        <taxon>Morganellaceae</taxon>
        <taxon>Xenorhabdus</taxon>
    </lineage>
</organism>
<evidence type="ECO:0000313" key="4">
    <source>
        <dbReference type="Proteomes" id="UP000224607"/>
    </source>
</evidence>
<dbReference type="STRING" id="351675.SAMN05421680_106193"/>
<keyword evidence="4" id="KW-1185">Reference proteome</keyword>
<dbReference type="Proteomes" id="UP000198919">
    <property type="component" value="Unassembled WGS sequence"/>
</dbReference>
<accession>A0A1I3PMP7</accession>
<reference evidence="2" key="2">
    <citation type="submission" date="2016-10" db="EMBL/GenBank/DDBJ databases">
        <authorList>
            <person name="de Groot N.N."/>
        </authorList>
    </citation>
    <scope>NUCLEOTIDE SEQUENCE [LARGE SCALE GENOMIC DNA]</scope>
    <source>
        <strain evidence="2">DSM 17908</strain>
    </source>
</reference>
<reference evidence="3" key="1">
    <citation type="submission" date="2016-10" db="EMBL/GenBank/DDBJ databases">
        <authorList>
            <person name="Varghese N."/>
            <person name="Submissions S."/>
        </authorList>
    </citation>
    <scope>NUCLEOTIDE SEQUENCE [LARGE SCALE GENOMIC DNA]</scope>
    <source>
        <strain evidence="3">DSM 17908</strain>
    </source>
</reference>
<protein>
    <submittedName>
        <fullName evidence="1">Cytoplasmic protein</fullName>
    </submittedName>
</protein>
<proteinExistence type="predicted"/>
<dbReference type="Proteomes" id="UP000224607">
    <property type="component" value="Unassembled WGS sequence"/>
</dbReference>
<dbReference type="PANTHER" id="PTHR35810">
    <property type="entry name" value="CYTOPLASMIC PROTEIN-RELATED"/>
    <property type="match status" value="1"/>
</dbReference>
<name>A0A1I3PMP7_9GAMM</name>
<gene>
    <name evidence="2" type="ORF">SAMN05421680_106193</name>
    <name evidence="1" type="ORF">Xmau_01468</name>
</gene>
<reference evidence="1 4" key="3">
    <citation type="journal article" date="2017" name="Nat. Microbiol.">
        <title>Natural product diversity associated with the nematode symbionts Photorhabdus and Xenorhabdus.</title>
        <authorList>
            <person name="Tobias N.J."/>
            <person name="Wolff H."/>
            <person name="Djahanschiri B."/>
            <person name="Grundmann F."/>
            <person name="Kronenwerth M."/>
            <person name="Shi Y.M."/>
            <person name="Simonyi S."/>
            <person name="Grun P."/>
            <person name="Shapiro-Ilan D."/>
            <person name="Pidot S.J."/>
            <person name="Stinear T.P."/>
            <person name="Ebersberger I."/>
            <person name="Bode H.B."/>
        </authorList>
    </citation>
    <scope>NUCLEOTIDE SEQUENCE [LARGE SCALE GENOMIC DNA]</scope>
    <source>
        <strain evidence="1 4">DSM 17908</strain>
    </source>
</reference>
<evidence type="ECO:0000313" key="3">
    <source>
        <dbReference type="Proteomes" id="UP000198919"/>
    </source>
</evidence>
<dbReference type="PANTHER" id="PTHR35810:SF1">
    <property type="entry name" value="CYTOPLASMIC PROTEIN"/>
    <property type="match status" value="1"/>
</dbReference>